<dbReference type="KEGG" id="naq:D0T90_04040"/>
<dbReference type="Proteomes" id="UP000325536">
    <property type="component" value="Chromosome"/>
</dbReference>
<gene>
    <name evidence="1" type="ORF">D0T90_04040</name>
</gene>
<dbReference type="AlphaFoldDB" id="A0A5P3MQA8"/>
<evidence type="ECO:0000313" key="1">
    <source>
        <dbReference type="EMBL" id="QEY23772.1"/>
    </source>
</evidence>
<dbReference type="OrthoDB" id="8553932at2"/>
<reference evidence="1 2" key="1">
    <citation type="submission" date="2018-08" db="EMBL/GenBank/DDBJ databases">
        <title>Neisseria animalis ATCC 49930 complete genome.</title>
        <authorList>
            <person name="Veseli I.A."/>
            <person name="Mascarenhas dos Santos A.C."/>
            <person name="Buttler R."/>
            <person name="Pombert J.-F."/>
        </authorList>
    </citation>
    <scope>NUCLEOTIDE SEQUENCE [LARGE SCALE GENOMIC DNA]</scope>
    <source>
        <strain evidence="1 2">ATCC 49930</strain>
    </source>
</reference>
<organism evidence="1 2">
    <name type="scientific">Neisseria animalis</name>
    <dbReference type="NCBI Taxonomy" id="492"/>
    <lineage>
        <taxon>Bacteria</taxon>
        <taxon>Pseudomonadati</taxon>
        <taxon>Pseudomonadota</taxon>
        <taxon>Betaproteobacteria</taxon>
        <taxon>Neisseriales</taxon>
        <taxon>Neisseriaceae</taxon>
        <taxon>Neisseria</taxon>
    </lineage>
</organism>
<evidence type="ECO:0000313" key="2">
    <source>
        <dbReference type="Proteomes" id="UP000325536"/>
    </source>
</evidence>
<accession>A0A5P3MQA8</accession>
<dbReference type="RefSeq" id="WP_123796225.1">
    <property type="nucleotide sequence ID" value="NZ_CP031699.1"/>
</dbReference>
<name>A0A5P3MQA8_NEIAN</name>
<proteinExistence type="predicted"/>
<evidence type="ECO:0008006" key="3">
    <source>
        <dbReference type="Google" id="ProtNLM"/>
    </source>
</evidence>
<protein>
    <recommendedName>
        <fullName evidence="3">Glycosyltransferase</fullName>
    </recommendedName>
</protein>
<sequence length="291" mass="33332">MSPAFNITVITPPDYPHVRVFDELVGQLHYSLKTLGYPSEITASTIYSDRINIVFGIHLLPPEQIAKLPPSTIIMNTEQLEAMQNGDNARRQWFDTIMAAARRFPTWDYDSRNIEFLHNHGIRAILWELGHQPELARIRHIDNPDVDVLFYGGINTRRRHILNALIEQGLQVKWLFGVYGSERDAWIARSKIVLNLHAYDTHIFEIVRCSYLMSNGVCVVSEVNDTTSIAPQYRNGIVAAPYEKLVETCTALAHCEPLYRHCRRVAFDTFSRLPQSAFTRAALQKTFKHIG</sequence>
<dbReference type="EMBL" id="CP031699">
    <property type="protein sequence ID" value="QEY23772.1"/>
    <property type="molecule type" value="Genomic_DNA"/>
</dbReference>
<keyword evidence="2" id="KW-1185">Reference proteome</keyword>